<dbReference type="Proteomes" id="UP001143910">
    <property type="component" value="Unassembled WGS sequence"/>
</dbReference>
<proteinExistence type="predicted"/>
<organism evidence="1 2">
    <name type="scientific">Zarea fungicola</name>
    <dbReference type="NCBI Taxonomy" id="93591"/>
    <lineage>
        <taxon>Eukaryota</taxon>
        <taxon>Fungi</taxon>
        <taxon>Dikarya</taxon>
        <taxon>Ascomycota</taxon>
        <taxon>Pezizomycotina</taxon>
        <taxon>Sordariomycetes</taxon>
        <taxon>Hypocreomycetidae</taxon>
        <taxon>Hypocreales</taxon>
        <taxon>Cordycipitaceae</taxon>
        <taxon>Zarea</taxon>
    </lineage>
</organism>
<protein>
    <submittedName>
        <fullName evidence="1">Uncharacterized protein</fullName>
    </submittedName>
</protein>
<reference evidence="1" key="1">
    <citation type="submission" date="2022-08" db="EMBL/GenBank/DDBJ databases">
        <title>Genome Sequence of Lecanicillium fungicola.</title>
        <authorList>
            <person name="Buettner E."/>
        </authorList>
    </citation>
    <scope>NUCLEOTIDE SEQUENCE</scope>
    <source>
        <strain evidence="1">Babe33</strain>
    </source>
</reference>
<keyword evidence="2" id="KW-1185">Reference proteome</keyword>
<dbReference type="EMBL" id="JANJQO010000110">
    <property type="protein sequence ID" value="KAJ2981807.1"/>
    <property type="molecule type" value="Genomic_DNA"/>
</dbReference>
<evidence type="ECO:0000313" key="2">
    <source>
        <dbReference type="Proteomes" id="UP001143910"/>
    </source>
</evidence>
<comment type="caution">
    <text evidence="1">The sequence shown here is derived from an EMBL/GenBank/DDBJ whole genome shotgun (WGS) entry which is preliminary data.</text>
</comment>
<sequence length="656" mass="74192">MASHHPLDPLSAAEIQLAVAVVRATHQNVFFNVVNLHEPRKAEMTKWLEHRSSSVRPRRVADVCVIAPGGRVGDGLVDLADKKIVEWNWVRGKQPIITLEELQLVEHVVRTDPKVIEQCEISGIPREEMHKVYCDPWTIGFDERFGSNVRLQQALMYFRPNLDDCQYQYPLDFCPIYDADKQSIIHIDVPRTRRPLRREPPINYHSDAINAQGGFRTNLKPLEISQPEGPSFSLNGREIEWQNWSFHIGFNYREGIVLSDIGYNDKGNRRSIFNRLSLVEMVVPYGNPEHPHQRKHAFDLGEYGAGYMTNSLKLGCDCKGYIRYLDAELPSRDGSVRHVKNAICIHEEDNGILFKHTDFRDDSVIVTRARKLIIQQIFTAANYEYAIQWIFHQDGTIQLEIKLTGILNTYSIADGEDSHGWGTEVAPGVNAHNHQHLFCLRIDSNIDGPNNTVFMVDAVASDDPVGSPNNKYGNAFYAKKTKLCTTGQAKTDYNHATSRTWDLCNTNKLHPSSKKPSSYKLVSREVPGLLPKPGSLVWKRAAFARHAVHVTKYRDDQLWPAGRHVPQTSGETDADGLGEWVGNGSESIENEDIVLWHTFGLTHFPAPEDFPIMPAEPMTVLLRPRNFFQNNPAMDVPPQRCITASQVAGKGSVSRL</sequence>
<accession>A0ACC1NR86</accession>
<evidence type="ECO:0000313" key="1">
    <source>
        <dbReference type="EMBL" id="KAJ2981807.1"/>
    </source>
</evidence>
<name>A0ACC1NR86_9HYPO</name>
<gene>
    <name evidence="1" type="ORF">NQ176_g1799</name>
</gene>